<accession>A0A1B0C219</accession>
<organism evidence="2 3">
    <name type="scientific">Glossina palpalis gambiensis</name>
    <dbReference type="NCBI Taxonomy" id="67801"/>
    <lineage>
        <taxon>Eukaryota</taxon>
        <taxon>Metazoa</taxon>
        <taxon>Ecdysozoa</taxon>
        <taxon>Arthropoda</taxon>
        <taxon>Hexapoda</taxon>
        <taxon>Insecta</taxon>
        <taxon>Pterygota</taxon>
        <taxon>Neoptera</taxon>
        <taxon>Endopterygota</taxon>
        <taxon>Diptera</taxon>
        <taxon>Brachycera</taxon>
        <taxon>Muscomorpha</taxon>
        <taxon>Hippoboscoidea</taxon>
        <taxon>Glossinidae</taxon>
        <taxon>Glossina</taxon>
    </lineage>
</organism>
<dbReference type="PROSITE" id="PS51257">
    <property type="entry name" value="PROKAR_LIPOPROTEIN"/>
    <property type="match status" value="1"/>
</dbReference>
<dbReference type="VEuPathDB" id="VectorBase:GPPI047003"/>
<reference evidence="3" key="1">
    <citation type="submission" date="2015-01" db="EMBL/GenBank/DDBJ databases">
        <authorList>
            <person name="Aksoy S."/>
            <person name="Warren W."/>
            <person name="Wilson R.K."/>
        </authorList>
    </citation>
    <scope>NUCLEOTIDE SEQUENCE [LARGE SCALE GENOMIC DNA]</scope>
    <source>
        <strain evidence="3">IAEA</strain>
    </source>
</reference>
<name>A0A1B0C219_9MUSC</name>
<dbReference type="EnsemblMetazoa" id="GPPI047003-RA">
    <property type="protein sequence ID" value="GPPI047003-PA"/>
    <property type="gene ID" value="GPPI047003"/>
</dbReference>
<feature type="transmembrane region" description="Helical" evidence="1">
    <location>
        <begin position="45"/>
        <end position="63"/>
    </location>
</feature>
<dbReference type="EMBL" id="JXJN01024304">
    <property type="status" value="NOT_ANNOTATED_CDS"/>
    <property type="molecule type" value="Genomic_DNA"/>
</dbReference>
<keyword evidence="3" id="KW-1185">Reference proteome</keyword>
<proteinExistence type="predicted"/>
<keyword evidence="1" id="KW-0472">Membrane</keyword>
<sequence>MRYPCHQIKRLPLSLGSNSASNSALVGSCASAAAARAALADLFTALVLALLVLLLLFTVHKCLPFTLTTAFKREVDKIIYPECPT</sequence>
<dbReference type="Proteomes" id="UP000092460">
    <property type="component" value="Unassembled WGS sequence"/>
</dbReference>
<evidence type="ECO:0000256" key="1">
    <source>
        <dbReference type="SAM" id="Phobius"/>
    </source>
</evidence>
<reference evidence="2" key="2">
    <citation type="submission" date="2020-05" db="UniProtKB">
        <authorList>
            <consortium name="EnsemblMetazoa"/>
        </authorList>
    </citation>
    <scope>IDENTIFICATION</scope>
    <source>
        <strain evidence="2">IAEA</strain>
    </source>
</reference>
<evidence type="ECO:0000313" key="2">
    <source>
        <dbReference type="EnsemblMetazoa" id="GPPI047003-PA"/>
    </source>
</evidence>
<keyword evidence="1" id="KW-0812">Transmembrane</keyword>
<evidence type="ECO:0000313" key="3">
    <source>
        <dbReference type="Proteomes" id="UP000092460"/>
    </source>
</evidence>
<protein>
    <submittedName>
        <fullName evidence="2">Uncharacterized protein</fullName>
    </submittedName>
</protein>
<keyword evidence="1" id="KW-1133">Transmembrane helix</keyword>
<dbReference type="AlphaFoldDB" id="A0A1B0C219"/>